<dbReference type="PANTHER" id="PTHR33798">
    <property type="entry name" value="FLAVOPROTEIN OXYGENASE"/>
    <property type="match status" value="1"/>
</dbReference>
<accession>A0AA35D6T5</accession>
<dbReference type="Pfam" id="PF01613">
    <property type="entry name" value="Flavin_Reduct"/>
    <property type="match status" value="1"/>
</dbReference>
<dbReference type="SUPFAM" id="SSF50475">
    <property type="entry name" value="FMN-binding split barrel"/>
    <property type="match status" value="1"/>
</dbReference>
<sequence length="250" mass="27628">MSKINTRIAYTIGMQVAAFWGTGRRMATETESSMTEIDFSTLGTYERYKLMASLIVPRPIALVTTLAEDGTVNAAPFSMFNMVGEDPPVVMLSVNKLQDGQLKDTAAHILRTKEFVVHLADEPIAAAMHRCGDRLPVTESELAYTGLHTTPSQTVQVPRIAEAPVAFECVLHELMETDSRYVFIGRVQWLAVREGLVDTATWRVKLQDYFPVGRFGASFYVTCRERFAIEAHEGKAALQGGSASTAIDEM</sequence>
<reference evidence="6" key="1">
    <citation type="submission" date="2020-05" db="EMBL/GenBank/DDBJ databases">
        <authorList>
            <person name="Delgado-Blas J."/>
        </authorList>
    </citation>
    <scope>NUCLEOTIDE SEQUENCE</scope>
    <source>
        <strain evidence="6">BB1454</strain>
    </source>
</reference>
<gene>
    <name evidence="6" type="primary">flr</name>
    <name evidence="6" type="ORF">GHA_01429</name>
</gene>
<proteinExistence type="inferred from homology"/>
<evidence type="ECO:0000256" key="4">
    <source>
        <dbReference type="ARBA" id="ARBA00038054"/>
    </source>
</evidence>
<dbReference type="SMART" id="SM00903">
    <property type="entry name" value="Flavin_Reduct"/>
    <property type="match status" value="1"/>
</dbReference>
<comment type="cofactor">
    <cofactor evidence="1">
        <name>FMN</name>
        <dbReference type="ChEBI" id="CHEBI:58210"/>
    </cofactor>
</comment>
<dbReference type="InterPro" id="IPR002563">
    <property type="entry name" value="Flavin_Rdtase-like_dom"/>
</dbReference>
<evidence type="ECO:0000313" key="7">
    <source>
        <dbReference type="Proteomes" id="UP000834458"/>
    </source>
</evidence>
<dbReference type="Gene3D" id="2.30.110.10">
    <property type="entry name" value="Electron Transport, Fmn-binding Protein, Chain A"/>
    <property type="match status" value="1"/>
</dbReference>
<dbReference type="InterPro" id="IPR012349">
    <property type="entry name" value="Split_barrel_FMN-bd"/>
</dbReference>
<comment type="caution">
    <text evidence="6">The sequence shown here is derived from an EMBL/GenBank/DDBJ whole genome shotgun (WGS) entry which is preliminary data.</text>
</comment>
<keyword evidence="3" id="KW-0288">FMN</keyword>
<protein>
    <submittedName>
        <fullName evidence="6">Flavoredoxin</fullName>
    </submittedName>
</protein>
<dbReference type="EMBL" id="CAHPSC010000015">
    <property type="protein sequence ID" value="CAB5681541.1"/>
    <property type="molecule type" value="Genomic_DNA"/>
</dbReference>
<evidence type="ECO:0000256" key="3">
    <source>
        <dbReference type="ARBA" id="ARBA00022643"/>
    </source>
</evidence>
<dbReference type="GO" id="GO:0010181">
    <property type="term" value="F:FMN binding"/>
    <property type="evidence" value="ECO:0007669"/>
    <property type="project" value="InterPro"/>
</dbReference>
<dbReference type="AlphaFoldDB" id="A0AA35D6T5"/>
<dbReference type="PANTHER" id="PTHR33798:SF5">
    <property type="entry name" value="FLAVIN REDUCTASE LIKE DOMAIN-CONTAINING PROTEIN"/>
    <property type="match status" value="1"/>
</dbReference>
<dbReference type="GO" id="GO:0016646">
    <property type="term" value="F:oxidoreductase activity, acting on the CH-NH group of donors, NAD or NADP as acceptor"/>
    <property type="evidence" value="ECO:0007669"/>
    <property type="project" value="UniProtKB-ARBA"/>
</dbReference>
<name>A0AA35D6T5_9BURK</name>
<dbReference type="Proteomes" id="UP000834458">
    <property type="component" value="Unassembled WGS sequence"/>
</dbReference>
<evidence type="ECO:0000259" key="5">
    <source>
        <dbReference type="SMART" id="SM00903"/>
    </source>
</evidence>
<evidence type="ECO:0000256" key="2">
    <source>
        <dbReference type="ARBA" id="ARBA00022630"/>
    </source>
</evidence>
<feature type="domain" description="Flavin reductase like" evidence="5">
    <location>
        <begin position="53"/>
        <end position="208"/>
    </location>
</feature>
<organism evidence="6 7">
    <name type="scientific">Comamonas aquatica</name>
    <dbReference type="NCBI Taxonomy" id="225991"/>
    <lineage>
        <taxon>Bacteria</taxon>
        <taxon>Pseudomonadati</taxon>
        <taxon>Pseudomonadota</taxon>
        <taxon>Betaproteobacteria</taxon>
        <taxon>Burkholderiales</taxon>
        <taxon>Comamonadaceae</taxon>
        <taxon>Comamonas</taxon>
    </lineage>
</organism>
<keyword evidence="2" id="KW-0285">Flavoprotein</keyword>
<evidence type="ECO:0000256" key="1">
    <source>
        <dbReference type="ARBA" id="ARBA00001917"/>
    </source>
</evidence>
<evidence type="ECO:0000313" key="6">
    <source>
        <dbReference type="EMBL" id="CAB5681541.1"/>
    </source>
</evidence>
<comment type="similarity">
    <text evidence="4">Belongs to the flavoredoxin family.</text>
</comment>